<evidence type="ECO:0008006" key="3">
    <source>
        <dbReference type="Google" id="ProtNLM"/>
    </source>
</evidence>
<protein>
    <recommendedName>
        <fullName evidence="3">Chitin-binding type-2 domain-containing protein</fullName>
    </recommendedName>
</protein>
<evidence type="ECO:0000313" key="1">
    <source>
        <dbReference type="EMBL" id="GBN77126.1"/>
    </source>
</evidence>
<organism evidence="1 2">
    <name type="scientific">Araneus ventricosus</name>
    <name type="common">Orbweaver spider</name>
    <name type="synonym">Epeira ventricosa</name>
    <dbReference type="NCBI Taxonomy" id="182803"/>
    <lineage>
        <taxon>Eukaryota</taxon>
        <taxon>Metazoa</taxon>
        <taxon>Ecdysozoa</taxon>
        <taxon>Arthropoda</taxon>
        <taxon>Chelicerata</taxon>
        <taxon>Arachnida</taxon>
        <taxon>Araneae</taxon>
        <taxon>Araneomorphae</taxon>
        <taxon>Entelegynae</taxon>
        <taxon>Araneoidea</taxon>
        <taxon>Araneidae</taxon>
        <taxon>Araneus</taxon>
    </lineage>
</organism>
<gene>
    <name evidence="1" type="ORF">AVEN_158047_1</name>
</gene>
<dbReference type="Proteomes" id="UP000499080">
    <property type="component" value="Unassembled WGS sequence"/>
</dbReference>
<dbReference type="AlphaFoldDB" id="A0A4Y2RP47"/>
<reference evidence="1 2" key="1">
    <citation type="journal article" date="2019" name="Sci. Rep.">
        <title>Orb-weaving spider Araneus ventricosus genome elucidates the spidroin gene catalogue.</title>
        <authorList>
            <person name="Kono N."/>
            <person name="Nakamura H."/>
            <person name="Ohtoshi R."/>
            <person name="Moran D.A.P."/>
            <person name="Shinohara A."/>
            <person name="Yoshida Y."/>
            <person name="Fujiwara M."/>
            <person name="Mori M."/>
            <person name="Tomita M."/>
            <person name="Arakawa K."/>
        </authorList>
    </citation>
    <scope>NUCLEOTIDE SEQUENCE [LARGE SCALE GENOMIC DNA]</scope>
</reference>
<proteinExistence type="predicted"/>
<evidence type="ECO:0000313" key="2">
    <source>
        <dbReference type="Proteomes" id="UP000499080"/>
    </source>
</evidence>
<keyword evidence="2" id="KW-1185">Reference proteome</keyword>
<dbReference type="EMBL" id="BGPR01017730">
    <property type="protein sequence ID" value="GBN77126.1"/>
    <property type="molecule type" value="Genomic_DNA"/>
</dbReference>
<sequence>MQLERNKPFKYIPGYLLCENEKVARHVLCDKTWDHYVSGKENLTHLPLVFDGNYCTFPKLCDNVQYIYTDTIVPAFEFSRRVRNWEWADYYDRLSGYICPSSEFKTAKKRVSLDPGTIINPNKFKRESVCTSGVKTVPIADNWDMFYNCDDGYQYRCPQGEYFDGSECKKSIENAHTFTSIPCFD</sequence>
<name>A0A4Y2RP47_ARAVE</name>
<comment type="caution">
    <text evidence="1">The sequence shown here is derived from an EMBL/GenBank/DDBJ whole genome shotgun (WGS) entry which is preliminary data.</text>
</comment>
<accession>A0A4Y2RP47</accession>